<dbReference type="Gene3D" id="1.20.1390.10">
    <property type="entry name" value="PWI domain"/>
    <property type="match status" value="1"/>
</dbReference>
<dbReference type="Pfam" id="PF01480">
    <property type="entry name" value="PWI"/>
    <property type="match status" value="1"/>
</dbReference>
<dbReference type="EMBL" id="JAIFTL010000040">
    <property type="protein sequence ID" value="KAG9325428.1"/>
    <property type="molecule type" value="Genomic_DNA"/>
</dbReference>
<dbReference type="AlphaFoldDB" id="A0A9P8A6V5"/>
<feature type="compositionally biased region" description="Low complexity" evidence="3">
    <location>
        <begin position="371"/>
        <end position="382"/>
    </location>
</feature>
<feature type="domain" description="PWI" evidence="4">
    <location>
        <begin position="28"/>
        <end position="126"/>
    </location>
</feature>
<keyword evidence="2" id="KW-0175">Coiled coil</keyword>
<dbReference type="SUPFAM" id="SSF101233">
    <property type="entry name" value="PWI domain"/>
    <property type="match status" value="1"/>
</dbReference>
<feature type="compositionally biased region" description="Basic residues" evidence="3">
    <location>
        <begin position="295"/>
        <end position="310"/>
    </location>
</feature>
<feature type="coiled-coil region" evidence="2">
    <location>
        <begin position="124"/>
        <end position="157"/>
    </location>
</feature>
<dbReference type="PROSITE" id="PS51025">
    <property type="entry name" value="PWI"/>
    <property type="match status" value="1"/>
</dbReference>
<reference evidence="5" key="1">
    <citation type="submission" date="2021-07" db="EMBL/GenBank/DDBJ databases">
        <title>Draft genome of Mortierella alpina, strain LL118, isolated from an aspen leaf litter sample.</title>
        <authorList>
            <person name="Yang S."/>
            <person name="Vinatzer B.A."/>
        </authorList>
    </citation>
    <scope>NUCLEOTIDE SEQUENCE</scope>
    <source>
        <strain evidence="5">LL118</strain>
    </source>
</reference>
<evidence type="ECO:0000313" key="5">
    <source>
        <dbReference type="EMBL" id="KAG9325428.1"/>
    </source>
</evidence>
<organism evidence="5 6">
    <name type="scientific">Mortierella alpina</name>
    <name type="common">Oleaginous fungus</name>
    <name type="synonym">Mortierella renispora</name>
    <dbReference type="NCBI Taxonomy" id="64518"/>
    <lineage>
        <taxon>Eukaryota</taxon>
        <taxon>Fungi</taxon>
        <taxon>Fungi incertae sedis</taxon>
        <taxon>Mucoromycota</taxon>
        <taxon>Mortierellomycotina</taxon>
        <taxon>Mortierellomycetes</taxon>
        <taxon>Mortierellales</taxon>
        <taxon>Mortierellaceae</taxon>
        <taxon>Mortierella</taxon>
    </lineage>
</organism>
<dbReference type="PANTHER" id="PTHR23148:SF0">
    <property type="entry name" value="SERINE_ARGININE REPETITIVE MATRIX PROTEIN 1"/>
    <property type="match status" value="1"/>
</dbReference>
<dbReference type="InterPro" id="IPR052225">
    <property type="entry name" value="Ser/Arg_repetitive_matrix"/>
</dbReference>
<feature type="region of interest" description="Disordered" evidence="3">
    <location>
        <begin position="295"/>
        <end position="382"/>
    </location>
</feature>
<gene>
    <name evidence="5" type="ORF">KVV02_004741</name>
</gene>
<keyword evidence="1" id="KW-0507">mRNA processing</keyword>
<comment type="caution">
    <text evidence="5">The sequence shown here is derived from an EMBL/GenBank/DDBJ whole genome shotgun (WGS) entry which is preliminary data.</text>
</comment>
<dbReference type="InterPro" id="IPR002483">
    <property type="entry name" value="PWI_dom"/>
</dbReference>
<protein>
    <recommendedName>
        <fullName evidence="4">PWI domain-containing protein</fullName>
    </recommendedName>
</protein>
<proteinExistence type="predicted"/>
<dbReference type="GO" id="GO:0006397">
    <property type="term" value="P:mRNA processing"/>
    <property type="evidence" value="ECO:0007669"/>
    <property type="project" value="UniProtKB-KW"/>
</dbReference>
<dbReference type="GO" id="GO:0005681">
    <property type="term" value="C:spliceosomal complex"/>
    <property type="evidence" value="ECO:0007669"/>
    <property type="project" value="TreeGrafter"/>
</dbReference>
<sequence length="418" mass="45404">MGDAGFFKGTSADQDTRFSDKHKKLLRSMHFPPEFSQKIDMKKVNLKVIKGWMAQRVSQLLGIEDEVVVEYAFGMLEESSPDPKTMQINLQGFLDKNSQPFVLELWKLLISAQTSLGGIPQQFLDQTKEELLQAKRAKEAELAKIREQEAKERAIAEEVRQKAQAIRNATRPSASNLQMEDLPYKSGHERIVIVTTGIAMEILTERERDMAAQGAGMDMTAESMSQEDMMPIAGGMIDAGNTAGTRIDATTANLIVIAAAPAIVAAAAVEAVVVVTGTTVETGTVVAIGNDLSATKRRRVRSTSRSRSRSRSASGNRAIKIESTGTRSRTPPPSSPSRTPSAAAAIEGRERSASSSRAIKPEDDTEDKTGKTGTTKSTSAAAVDTVALENELRERLLRERVLQSVKSKQSSQESPSEK</sequence>
<evidence type="ECO:0000256" key="3">
    <source>
        <dbReference type="SAM" id="MobiDB-lite"/>
    </source>
</evidence>
<name>A0A9P8A6V5_MORAP</name>
<feature type="compositionally biased region" description="Low complexity" evidence="3">
    <location>
        <begin position="336"/>
        <end position="346"/>
    </location>
</feature>
<dbReference type="GO" id="GO:0003723">
    <property type="term" value="F:RNA binding"/>
    <property type="evidence" value="ECO:0007669"/>
    <property type="project" value="TreeGrafter"/>
</dbReference>
<dbReference type="SMART" id="SM00311">
    <property type="entry name" value="PWI"/>
    <property type="match status" value="1"/>
</dbReference>
<dbReference type="PANTHER" id="PTHR23148">
    <property type="entry name" value="SERINE/ARGININE REGULATED NUCLEAR MATRIX PROTEIN"/>
    <property type="match status" value="1"/>
</dbReference>
<feature type="compositionally biased region" description="Basic and acidic residues" evidence="3">
    <location>
        <begin position="359"/>
        <end position="370"/>
    </location>
</feature>
<dbReference type="Proteomes" id="UP000717515">
    <property type="component" value="Unassembled WGS sequence"/>
</dbReference>
<evidence type="ECO:0000256" key="1">
    <source>
        <dbReference type="ARBA" id="ARBA00022664"/>
    </source>
</evidence>
<dbReference type="GO" id="GO:0048024">
    <property type="term" value="P:regulation of mRNA splicing, via spliceosome"/>
    <property type="evidence" value="ECO:0007669"/>
    <property type="project" value="TreeGrafter"/>
</dbReference>
<evidence type="ECO:0000259" key="4">
    <source>
        <dbReference type="PROSITE" id="PS51025"/>
    </source>
</evidence>
<accession>A0A9P8A6V5</accession>
<dbReference type="InterPro" id="IPR036483">
    <property type="entry name" value="PWI_dom_sf"/>
</dbReference>
<evidence type="ECO:0000256" key="2">
    <source>
        <dbReference type="SAM" id="Coils"/>
    </source>
</evidence>
<evidence type="ECO:0000313" key="6">
    <source>
        <dbReference type="Proteomes" id="UP000717515"/>
    </source>
</evidence>